<sequence>MKISKIYSNNDKFREIDLSDGMNIILGRVTNKTNLDSDSHNLGKSTLIGLIDFMFLKELDRGNFLKDNSKKFDTYIFFMELKKSENDFITIKRSVKNNTKISLKFHQKGKQDFRECSNWDYKDIPLTTTDTNKNPKDILNRYWGMDKIFPYNYRQYINYFLRTQYDYDEVFKLSKFKGKDVAWKPAIAHLLGFNGDLIKEKYNIESNIAAEQKLLDEMEEKLKISLNDLNQIESLLEINEAKKHTLQTKIDNFDFYLKERELNRELIEEVETKISYFNSEEYKLKYEVQKIKESIKRSTPFDIQKVRDLFSEIKVLFPNQLEKEYTDLIKFNNEITEERNHFLKETLENLEEELDQINMNLIQLNERRNKTLAILKEKDSFAKFKVFQMGLVEIENEISNLLSKISNYDVLKKMNENIKSKIENLKTQIEDIEKHLKNGSETFKKINLDFSNLVDEILAETAVLYYEMNTAKNIEFKAKIVSIEDEKITSKSEGYSYRKMLCVCFDLAVLLNYNIKEFYQFVYHDGSLESMSNTKKIRYIDKIRKLCSDNDIQYIFTALEDDIPRNTDGSLYEIDESEIAIILDDRENNKGRLFGMSF</sequence>
<name>A0A9X6YEB5_BACTU</name>
<reference evidence="3 4" key="1">
    <citation type="submission" date="2017-09" db="EMBL/GenBank/DDBJ databases">
        <title>Large-scale bioinformatics analysis of Bacillus genomes uncovers conserved roles of natural products in bacterial physiology.</title>
        <authorList>
            <consortium name="Agbiome Team Llc"/>
            <person name="Bleich R.M."/>
            <person name="Grubbs K.J."/>
            <person name="Santa Maria K.C."/>
            <person name="Allen S.E."/>
            <person name="Farag S."/>
            <person name="Shank E.A."/>
            <person name="Bowers A."/>
        </authorList>
    </citation>
    <scope>NUCLEOTIDE SEQUENCE [LARGE SCALE GENOMIC DNA]</scope>
    <source>
        <strain evidence="3 4">AFS094940</strain>
    </source>
</reference>
<proteinExistence type="predicted"/>
<organism evidence="3 4">
    <name type="scientific">Bacillus thuringiensis</name>
    <dbReference type="NCBI Taxonomy" id="1428"/>
    <lineage>
        <taxon>Bacteria</taxon>
        <taxon>Bacillati</taxon>
        <taxon>Bacillota</taxon>
        <taxon>Bacilli</taxon>
        <taxon>Bacillales</taxon>
        <taxon>Bacillaceae</taxon>
        <taxon>Bacillus</taxon>
        <taxon>Bacillus cereus group</taxon>
    </lineage>
</organism>
<protein>
    <recommendedName>
        <fullName evidence="2">DUF2326 domain-containing protein</fullName>
    </recommendedName>
</protein>
<dbReference type="Proteomes" id="UP000220127">
    <property type="component" value="Unassembled WGS sequence"/>
</dbReference>
<dbReference type="Gene3D" id="3.40.50.300">
    <property type="entry name" value="P-loop containing nucleotide triphosphate hydrolases"/>
    <property type="match status" value="1"/>
</dbReference>
<evidence type="ECO:0000259" key="2">
    <source>
        <dbReference type="Pfam" id="PF10088"/>
    </source>
</evidence>
<evidence type="ECO:0000313" key="3">
    <source>
        <dbReference type="EMBL" id="PED11845.1"/>
    </source>
</evidence>
<gene>
    <name evidence="3" type="ORF">CON01_25285</name>
</gene>
<evidence type="ECO:0000313" key="4">
    <source>
        <dbReference type="Proteomes" id="UP000220127"/>
    </source>
</evidence>
<dbReference type="EMBL" id="NVMD01000029">
    <property type="protein sequence ID" value="PED11845.1"/>
    <property type="molecule type" value="Genomic_DNA"/>
</dbReference>
<comment type="caution">
    <text evidence="3">The sequence shown here is derived from an EMBL/GenBank/DDBJ whole genome shotgun (WGS) entry which is preliminary data.</text>
</comment>
<feature type="coiled-coil region" evidence="1">
    <location>
        <begin position="201"/>
        <end position="235"/>
    </location>
</feature>
<evidence type="ECO:0000256" key="1">
    <source>
        <dbReference type="SAM" id="Coils"/>
    </source>
</evidence>
<dbReference type="Pfam" id="PF10088">
    <property type="entry name" value="DUF2326"/>
    <property type="match status" value="1"/>
</dbReference>
<dbReference type="InterPro" id="IPR018760">
    <property type="entry name" value="DUF2326"/>
</dbReference>
<dbReference type="AlphaFoldDB" id="A0A9X6YEB5"/>
<feature type="coiled-coil region" evidence="1">
    <location>
        <begin position="333"/>
        <end position="367"/>
    </location>
</feature>
<dbReference type="RefSeq" id="WP_097877741.1">
    <property type="nucleotide sequence ID" value="NZ_NVMD01000029.1"/>
</dbReference>
<feature type="domain" description="DUF2326" evidence="2">
    <location>
        <begin position="455"/>
        <end position="598"/>
    </location>
</feature>
<dbReference type="InterPro" id="IPR027417">
    <property type="entry name" value="P-loop_NTPase"/>
</dbReference>
<accession>A0A9X6YEB5</accession>
<keyword evidence="1" id="KW-0175">Coiled coil</keyword>
<feature type="coiled-coil region" evidence="1">
    <location>
        <begin position="408"/>
        <end position="442"/>
    </location>
</feature>